<dbReference type="PATRIC" id="fig|1229493.5.peg.2049"/>
<dbReference type="EMBL" id="JPRD01000023">
    <property type="protein sequence ID" value="KIF52357.1"/>
    <property type="molecule type" value="Genomic_DNA"/>
</dbReference>
<dbReference type="RefSeq" id="WP_020194715.1">
    <property type="nucleotide sequence ID" value="NZ_BAOH01000007.1"/>
</dbReference>
<protein>
    <recommendedName>
        <fullName evidence="4">SnoaL-like domain-containing protein</fullName>
    </recommendedName>
</protein>
<evidence type="ECO:0008006" key="4">
    <source>
        <dbReference type="Google" id="ProtNLM"/>
    </source>
</evidence>
<dbReference type="AlphaFoldDB" id="A0A0C1W7L8"/>
<proteinExistence type="predicted"/>
<sequence length="295" mass="33620">MRVKQFLASLLVVVSAFSLASEPNKQAQNEATINAFFAQYQLLGEQGFDAFAKARETLFSDDSKTLVNDVTATEYKGKAGHLESIKDWFEIYQTQDDFSYRIAPVSEDGRVKVELFGTLIQTQDGQSDTIKSDGHRWTEYFTFNDAGKIALLQIDMNVLSQTYDAEARSQLSRNDIASFVYQWFAGFDHQRESGYFLARIAEPVDMVYPDFPMQSYQDFLRWYKGVTDNIVWNSHDIQGLTIKGDQNSGWAVSYDVVWKAKAKNGDNYDMRVHQDLKIILDSGSLKIAQLRAKVL</sequence>
<accession>A0A0C1W7L8</accession>
<gene>
    <name evidence="2" type="ORF">H735_14535</name>
</gene>
<dbReference type="SUPFAM" id="SSF54427">
    <property type="entry name" value="NTF2-like"/>
    <property type="match status" value="1"/>
</dbReference>
<comment type="caution">
    <text evidence="2">The sequence shown here is derived from an EMBL/GenBank/DDBJ whole genome shotgun (WGS) entry which is preliminary data.</text>
</comment>
<feature type="chain" id="PRO_5002141103" description="SnoaL-like domain-containing protein" evidence="1">
    <location>
        <begin position="21"/>
        <end position="295"/>
    </location>
</feature>
<reference evidence="2 3" key="1">
    <citation type="submission" date="2014-07" db="EMBL/GenBank/DDBJ databases">
        <title>Unique and conserved regions in Vibrio harveyi and related species in comparison with the shrimp pathogen Vibrio harveyi CAIM 1792.</title>
        <authorList>
            <person name="Espinoza-Valles I."/>
            <person name="Vora G."/>
            <person name="Leekitcharoenphon P."/>
            <person name="Ussery D."/>
            <person name="Hoj L."/>
            <person name="Gomez-Gil B."/>
        </authorList>
    </citation>
    <scope>NUCLEOTIDE SEQUENCE [LARGE SCALE GENOMIC DNA]</scope>
    <source>
        <strain evidence="3">CAIM 1854 / LMG 25443</strain>
    </source>
</reference>
<evidence type="ECO:0000256" key="1">
    <source>
        <dbReference type="SAM" id="SignalP"/>
    </source>
</evidence>
<evidence type="ECO:0000313" key="2">
    <source>
        <dbReference type="EMBL" id="KIF52357.1"/>
    </source>
</evidence>
<feature type="signal peptide" evidence="1">
    <location>
        <begin position="1"/>
        <end position="20"/>
    </location>
</feature>
<organism evidence="2 3">
    <name type="scientific">Vibrio owensii CAIM 1854 = LMG 25443</name>
    <dbReference type="NCBI Taxonomy" id="1229493"/>
    <lineage>
        <taxon>Bacteria</taxon>
        <taxon>Pseudomonadati</taxon>
        <taxon>Pseudomonadota</taxon>
        <taxon>Gammaproteobacteria</taxon>
        <taxon>Vibrionales</taxon>
        <taxon>Vibrionaceae</taxon>
        <taxon>Vibrio</taxon>
    </lineage>
</organism>
<name>A0A0C1W7L8_9VIBR</name>
<keyword evidence="1" id="KW-0732">Signal</keyword>
<dbReference type="Proteomes" id="UP000031586">
    <property type="component" value="Unassembled WGS sequence"/>
</dbReference>
<evidence type="ECO:0000313" key="3">
    <source>
        <dbReference type="Proteomes" id="UP000031586"/>
    </source>
</evidence>
<dbReference type="InterPro" id="IPR032710">
    <property type="entry name" value="NTF2-like_dom_sf"/>
</dbReference>